<dbReference type="RefSeq" id="XP_040655176.1">
    <property type="nucleotide sequence ID" value="XM_040805072.1"/>
</dbReference>
<dbReference type="Gene3D" id="3.30.870.10">
    <property type="entry name" value="Endonuclease Chain A"/>
    <property type="match status" value="3"/>
</dbReference>
<feature type="region of interest" description="Disordered" evidence="4">
    <location>
        <begin position="406"/>
        <end position="425"/>
    </location>
</feature>
<feature type="compositionally biased region" description="Basic and acidic residues" evidence="4">
    <location>
        <begin position="15"/>
        <end position="41"/>
    </location>
</feature>
<sequence length="600" mass="66698">MSKSVPKSSELGGADGHDEAPARSEESHIQHQRTESSKNTEKAPFSLLSLDRKKMEEERLARKRNRSAVSDDDVVEIEAPSKQRQRLVPSPPESISATRKPDAASAIPYPNGVMKRTWAYGYPRTSDDIKIEEVLQKDKLLLALLSSFQWDEEWIMSKLDMSKTKLLLAAFAADDRQARTTHNPYCVEQNSSCDRRKQCAPTCHLAFASASRPCTALGLCTPNCKFLSIKTTCVSWCLPMVFLMDLPRREASVDHKRTTFSLQLERFLRAMGVDSSMVDSLANYDFSRTVDLGFVYSIPGGHMDRSLQRIGLWHCPSMWINEGSLTDTRGYCGLGTTVAALGLATKDPVEVDFVVSDVDPRSLNWLTGRTVQANADQQCASLGSIKHDLVEAIYNACQGDDGTKEYNARMKRKPSDKQSSPSTPFKDRFRIYFPSNQTVCDSRGGRNAGGTICVQEKWWRLPTFPTELVCDCVSTRKGLLMHTKVIFVRRAKREKALAENSGPASWAGWAYVGSANLSESAWGRMVKDKATGNLKMNCRNWECGVVIPVRPSSQKADGGETETVDLGVFQSTVPVPMHVPGRAYGLKEEPWFYSSNAGST</sequence>
<dbReference type="InParanoid" id="A0A151GFG0"/>
<dbReference type="EMBL" id="LAYC01000003">
    <property type="protein sequence ID" value="KYK55824.1"/>
    <property type="molecule type" value="Genomic_DNA"/>
</dbReference>
<feature type="site" description="Interaction with DNA" evidence="3">
    <location>
        <position position="518"/>
    </location>
</feature>
<dbReference type="InterPro" id="IPR010347">
    <property type="entry name" value="Tdp1"/>
</dbReference>
<protein>
    <submittedName>
        <fullName evidence="5">Ubiquitin interaction domain-containing protein</fullName>
    </submittedName>
</protein>
<organism evidence="5 6">
    <name type="scientific">Drechmeria coniospora</name>
    <name type="common">Nematophagous fungus</name>
    <name type="synonym">Meria coniospora</name>
    <dbReference type="NCBI Taxonomy" id="98403"/>
    <lineage>
        <taxon>Eukaryota</taxon>
        <taxon>Fungi</taxon>
        <taxon>Dikarya</taxon>
        <taxon>Ascomycota</taxon>
        <taxon>Pezizomycotina</taxon>
        <taxon>Sordariomycetes</taxon>
        <taxon>Hypocreomycetidae</taxon>
        <taxon>Hypocreales</taxon>
        <taxon>Ophiocordycipitaceae</taxon>
        <taxon>Drechmeria</taxon>
    </lineage>
</organism>
<dbReference type="Pfam" id="PF06087">
    <property type="entry name" value="Tyr-DNA_phospho"/>
    <property type="match status" value="2"/>
</dbReference>
<dbReference type="SUPFAM" id="SSF56024">
    <property type="entry name" value="Phospholipase D/nuclease"/>
    <property type="match status" value="3"/>
</dbReference>
<feature type="compositionally biased region" description="Basic and acidic residues" evidence="4">
    <location>
        <begin position="50"/>
        <end position="60"/>
    </location>
</feature>
<dbReference type="GO" id="GO:0003690">
    <property type="term" value="F:double-stranded DNA binding"/>
    <property type="evidence" value="ECO:0007669"/>
    <property type="project" value="TreeGrafter"/>
</dbReference>
<proteinExistence type="predicted"/>
<evidence type="ECO:0000313" key="5">
    <source>
        <dbReference type="EMBL" id="KYK55824.1"/>
    </source>
</evidence>
<evidence type="ECO:0000313" key="6">
    <source>
        <dbReference type="Proteomes" id="UP000076580"/>
    </source>
</evidence>
<dbReference type="GO" id="GO:0017005">
    <property type="term" value="F:3'-tyrosyl-DNA phosphodiesterase activity"/>
    <property type="evidence" value="ECO:0007669"/>
    <property type="project" value="TreeGrafter"/>
</dbReference>
<comment type="caution">
    <text evidence="5">The sequence shown here is derived from an EMBL/GenBank/DDBJ whole genome shotgun (WGS) entry which is preliminary data.</text>
</comment>
<feature type="binding site" evidence="2">
    <location>
        <position position="484"/>
    </location>
    <ligand>
        <name>substrate</name>
    </ligand>
</feature>
<dbReference type="GO" id="GO:0006281">
    <property type="term" value="P:DNA repair"/>
    <property type="evidence" value="ECO:0007669"/>
    <property type="project" value="InterPro"/>
</dbReference>
<dbReference type="GeneID" id="63720431"/>
<name>A0A151GFG0_DRECN</name>
<dbReference type="GO" id="GO:0005634">
    <property type="term" value="C:nucleus"/>
    <property type="evidence" value="ECO:0007669"/>
    <property type="project" value="InterPro"/>
</dbReference>
<dbReference type="PANTHER" id="PTHR12415">
    <property type="entry name" value="TYROSYL-DNA PHOSPHODIESTERASE 1"/>
    <property type="match status" value="1"/>
</dbReference>
<evidence type="ECO:0000256" key="4">
    <source>
        <dbReference type="SAM" id="MobiDB-lite"/>
    </source>
</evidence>
<evidence type="ECO:0000256" key="1">
    <source>
        <dbReference type="PIRSR" id="PIRSR610347-1"/>
    </source>
</evidence>
<dbReference type="STRING" id="98403.A0A151GFG0"/>
<evidence type="ECO:0000256" key="3">
    <source>
        <dbReference type="PIRSR" id="PIRSR610347-3"/>
    </source>
</evidence>
<dbReference type="Proteomes" id="UP000076580">
    <property type="component" value="Chromosome 03"/>
</dbReference>
<feature type="active site" description="Proton donor/acceptor" evidence="1">
    <location>
        <position position="482"/>
    </location>
</feature>
<dbReference type="AlphaFoldDB" id="A0A151GFG0"/>
<keyword evidence="6" id="KW-1185">Reference proteome</keyword>
<reference evidence="5 6" key="1">
    <citation type="journal article" date="2016" name="Sci. Rep.">
        <title>Insights into Adaptations to a Near-Obligate Nematode Endoparasitic Lifestyle from the Finished Genome of Drechmeria coniospora.</title>
        <authorList>
            <person name="Zhang L."/>
            <person name="Zhou Z."/>
            <person name="Guo Q."/>
            <person name="Fokkens L."/>
            <person name="Miskei M."/>
            <person name="Pocsi I."/>
            <person name="Zhang W."/>
            <person name="Chen M."/>
            <person name="Wang L."/>
            <person name="Sun Y."/>
            <person name="Donzelli B.G."/>
            <person name="Gibson D.M."/>
            <person name="Nelson D.R."/>
            <person name="Luo J.G."/>
            <person name="Rep M."/>
            <person name="Liu H."/>
            <person name="Yang S."/>
            <person name="Wang J."/>
            <person name="Krasnoff S.B."/>
            <person name="Xu Y."/>
            <person name="Molnar I."/>
            <person name="Lin M."/>
        </authorList>
    </citation>
    <scope>NUCLEOTIDE SEQUENCE [LARGE SCALE GENOMIC DNA]</scope>
    <source>
        <strain evidence="5 6">ARSEF 6962</strain>
    </source>
</reference>
<dbReference type="PANTHER" id="PTHR12415:SF4">
    <property type="entry name" value="TYROSYL-DNA PHOSPHODIESTERASE DOMAIN-CONTAINING PROTEIN"/>
    <property type="match status" value="1"/>
</dbReference>
<gene>
    <name evidence="5" type="ORF">DCS_07788</name>
</gene>
<feature type="region of interest" description="Disordered" evidence="4">
    <location>
        <begin position="1"/>
        <end position="108"/>
    </location>
</feature>
<evidence type="ECO:0000256" key="2">
    <source>
        <dbReference type="PIRSR" id="PIRSR610347-2"/>
    </source>
</evidence>
<dbReference type="GO" id="GO:0003697">
    <property type="term" value="F:single-stranded DNA binding"/>
    <property type="evidence" value="ECO:0007669"/>
    <property type="project" value="TreeGrafter"/>
</dbReference>
<accession>A0A151GFG0</accession>
<feature type="compositionally biased region" description="Basic and acidic residues" evidence="4">
    <location>
        <begin position="406"/>
        <end position="416"/>
    </location>
</feature>